<accession>A0ABU3GRC6</accession>
<evidence type="ECO:0008006" key="3">
    <source>
        <dbReference type="Google" id="ProtNLM"/>
    </source>
</evidence>
<organism evidence="1 2">
    <name type="scientific">Mucilaginibacter terrae</name>
    <dbReference type="NCBI Taxonomy" id="1955052"/>
    <lineage>
        <taxon>Bacteria</taxon>
        <taxon>Pseudomonadati</taxon>
        <taxon>Bacteroidota</taxon>
        <taxon>Sphingobacteriia</taxon>
        <taxon>Sphingobacteriales</taxon>
        <taxon>Sphingobacteriaceae</taxon>
        <taxon>Mucilaginibacter</taxon>
    </lineage>
</organism>
<protein>
    <recommendedName>
        <fullName evidence="3">Helix-turn-helix domain-containing protein</fullName>
    </recommendedName>
</protein>
<keyword evidence="2" id="KW-1185">Reference proteome</keyword>
<sequence>MNRRTLTMRRLYAVLCSDDRITPWHLAICIAVLFLGHQDGNSQGIQTSRRKIMQLARIRSIVTYHKCIRELTAFGYITYCPSYHPAKGSLIDLKIED</sequence>
<dbReference type="Proteomes" id="UP001258315">
    <property type="component" value="Unassembled WGS sequence"/>
</dbReference>
<evidence type="ECO:0000313" key="1">
    <source>
        <dbReference type="EMBL" id="MDT3402329.1"/>
    </source>
</evidence>
<evidence type="ECO:0000313" key="2">
    <source>
        <dbReference type="Proteomes" id="UP001258315"/>
    </source>
</evidence>
<name>A0ABU3GRC6_9SPHI</name>
<comment type="caution">
    <text evidence="1">The sequence shown here is derived from an EMBL/GenBank/DDBJ whole genome shotgun (WGS) entry which is preliminary data.</text>
</comment>
<proteinExistence type="predicted"/>
<dbReference type="EMBL" id="JAVLVU010000001">
    <property type="protein sequence ID" value="MDT3402329.1"/>
    <property type="molecule type" value="Genomic_DNA"/>
</dbReference>
<gene>
    <name evidence="1" type="ORF">QE417_001401</name>
</gene>
<reference evidence="2" key="1">
    <citation type="submission" date="2023-07" db="EMBL/GenBank/DDBJ databases">
        <title>Functional and genomic diversity of the sorghum phyllosphere microbiome.</title>
        <authorList>
            <person name="Shade A."/>
        </authorList>
    </citation>
    <scope>NUCLEOTIDE SEQUENCE [LARGE SCALE GENOMIC DNA]</scope>
    <source>
        <strain evidence="2">SORGH_AS_0422</strain>
    </source>
</reference>